<name>A0A9D6V378_9BACT</name>
<dbReference type="AlphaFoldDB" id="A0A9D6V378"/>
<dbReference type="SUPFAM" id="SSF54631">
    <property type="entry name" value="CBS-domain pair"/>
    <property type="match status" value="1"/>
</dbReference>
<dbReference type="Gene3D" id="3.10.580.10">
    <property type="entry name" value="CBS-domain"/>
    <property type="match status" value="2"/>
</dbReference>
<proteinExistence type="predicted"/>
<organism evidence="4 5">
    <name type="scientific">Desulfomonile tiedjei</name>
    <dbReference type="NCBI Taxonomy" id="2358"/>
    <lineage>
        <taxon>Bacteria</taxon>
        <taxon>Pseudomonadati</taxon>
        <taxon>Thermodesulfobacteriota</taxon>
        <taxon>Desulfomonilia</taxon>
        <taxon>Desulfomonilales</taxon>
        <taxon>Desulfomonilaceae</taxon>
        <taxon>Desulfomonile</taxon>
    </lineage>
</organism>
<accession>A0A9D6V378</accession>
<feature type="domain" description="CBS" evidence="3">
    <location>
        <begin position="84"/>
        <end position="140"/>
    </location>
</feature>
<dbReference type="PANTHER" id="PTHR43080:SF2">
    <property type="entry name" value="CBS DOMAIN-CONTAINING PROTEIN"/>
    <property type="match status" value="1"/>
</dbReference>
<dbReference type="Pfam" id="PF00571">
    <property type="entry name" value="CBS"/>
    <property type="match status" value="2"/>
</dbReference>
<comment type="caution">
    <text evidence="4">The sequence shown here is derived from an EMBL/GenBank/DDBJ whole genome shotgun (WGS) entry which is preliminary data.</text>
</comment>
<dbReference type="PANTHER" id="PTHR43080">
    <property type="entry name" value="CBS DOMAIN-CONTAINING PROTEIN CBSX3, MITOCHONDRIAL"/>
    <property type="match status" value="1"/>
</dbReference>
<evidence type="ECO:0000256" key="2">
    <source>
        <dbReference type="PROSITE-ProRule" id="PRU00703"/>
    </source>
</evidence>
<dbReference type="PROSITE" id="PS51371">
    <property type="entry name" value="CBS"/>
    <property type="match status" value="2"/>
</dbReference>
<evidence type="ECO:0000313" key="5">
    <source>
        <dbReference type="Proteomes" id="UP000807825"/>
    </source>
</evidence>
<dbReference type="SMART" id="SM00116">
    <property type="entry name" value="CBS"/>
    <property type="match status" value="2"/>
</dbReference>
<feature type="domain" description="CBS" evidence="3">
    <location>
        <begin position="22"/>
        <end position="78"/>
    </location>
</feature>
<dbReference type="InterPro" id="IPR036890">
    <property type="entry name" value="HATPase_C_sf"/>
</dbReference>
<evidence type="ECO:0000313" key="4">
    <source>
        <dbReference type="EMBL" id="MBI5249176.1"/>
    </source>
</evidence>
<dbReference type="CDD" id="cd02205">
    <property type="entry name" value="CBS_pair_SF"/>
    <property type="match status" value="1"/>
</dbReference>
<dbReference type="InterPro" id="IPR046342">
    <property type="entry name" value="CBS_dom_sf"/>
</dbReference>
<reference evidence="4" key="1">
    <citation type="submission" date="2020-07" db="EMBL/GenBank/DDBJ databases">
        <title>Huge and variable diversity of episymbiotic CPR bacteria and DPANN archaea in groundwater ecosystems.</title>
        <authorList>
            <person name="He C.Y."/>
            <person name="Keren R."/>
            <person name="Whittaker M."/>
            <person name="Farag I.F."/>
            <person name="Doudna J."/>
            <person name="Cate J.H.D."/>
            <person name="Banfield J.F."/>
        </authorList>
    </citation>
    <scope>NUCLEOTIDE SEQUENCE</scope>
    <source>
        <strain evidence="4">NC_groundwater_1664_Pr3_B-0.1um_52_9</strain>
    </source>
</reference>
<dbReference type="Pfam" id="PF13581">
    <property type="entry name" value="HATPase_c_2"/>
    <property type="match status" value="1"/>
</dbReference>
<dbReference type="InterPro" id="IPR000644">
    <property type="entry name" value="CBS_dom"/>
</dbReference>
<evidence type="ECO:0000256" key="1">
    <source>
        <dbReference type="ARBA" id="ARBA00023122"/>
    </source>
</evidence>
<dbReference type="Proteomes" id="UP000807825">
    <property type="component" value="Unassembled WGS sequence"/>
</dbReference>
<dbReference type="InterPro" id="IPR003594">
    <property type="entry name" value="HATPase_dom"/>
</dbReference>
<evidence type="ECO:0000259" key="3">
    <source>
        <dbReference type="PROSITE" id="PS51371"/>
    </source>
</evidence>
<gene>
    <name evidence="4" type="ORF">HY912_06750</name>
</gene>
<dbReference type="SUPFAM" id="SSF55874">
    <property type="entry name" value="ATPase domain of HSP90 chaperone/DNA topoisomerase II/histidine kinase"/>
    <property type="match status" value="1"/>
</dbReference>
<protein>
    <submittedName>
        <fullName evidence="4">CBS domain-containing protein</fullName>
    </submittedName>
</protein>
<dbReference type="InterPro" id="IPR051257">
    <property type="entry name" value="Diverse_CBS-Domain"/>
</dbReference>
<dbReference type="Gene3D" id="3.30.565.10">
    <property type="entry name" value="Histidine kinase-like ATPase, C-terminal domain"/>
    <property type="match status" value="1"/>
</dbReference>
<sequence>MTTQEITKVQELIYTTRVETVMAADVIVLKPEMSMSEVKNLMRSMRIAGAPVMDGDRILGMVSLSDVMDAMEKGRMDTPVVDNMTKEVKTVLKDASVTEAIHNLGRQGFGRLPVVDRDGKLVGIVTTGTVIRALLHEMDVSFQRKEAEKIQTYRASHIFEDISSDDTSLILRYVVDDKDFANAGKASSMIKKSLQRLGVLPSIIRRVAVAVYEAEMNLVIHTDVGGEIIVDIREDRLMISAVDHGPGIEDLAQVLQPGYSTAPEWIRDMGFGAGMGLANIKRCSDTMSLRSELGGGTRLDIVFIFGQNALRLRAASGKKS</sequence>
<dbReference type="EMBL" id="JACRDE010000188">
    <property type="protein sequence ID" value="MBI5249176.1"/>
    <property type="molecule type" value="Genomic_DNA"/>
</dbReference>
<keyword evidence="1 2" id="KW-0129">CBS domain</keyword>